<organism evidence="1 2">
    <name type="scientific">Azospirillum argentinense</name>
    <dbReference type="NCBI Taxonomy" id="2970906"/>
    <lineage>
        <taxon>Bacteria</taxon>
        <taxon>Pseudomonadati</taxon>
        <taxon>Pseudomonadota</taxon>
        <taxon>Alphaproteobacteria</taxon>
        <taxon>Rhodospirillales</taxon>
        <taxon>Azospirillaceae</taxon>
        <taxon>Azospirillum</taxon>
    </lineage>
</organism>
<name>A0A2K1G7F9_9PROT</name>
<proteinExistence type="predicted"/>
<evidence type="ECO:0000313" key="1">
    <source>
        <dbReference type="EMBL" id="PNR00729.1"/>
    </source>
</evidence>
<evidence type="ECO:0000313" key="2">
    <source>
        <dbReference type="Proteomes" id="UP000236268"/>
    </source>
</evidence>
<dbReference type="AlphaFoldDB" id="A0A2K1G7F9"/>
<gene>
    <name evidence="1" type="ORF">C1S70_01055</name>
</gene>
<protein>
    <submittedName>
        <fullName evidence="1">Uncharacterized protein</fullName>
    </submittedName>
</protein>
<dbReference type="EMBL" id="POWG01000001">
    <property type="protein sequence ID" value="PNR00729.1"/>
    <property type="molecule type" value="Genomic_DNA"/>
</dbReference>
<dbReference type="Proteomes" id="UP000236268">
    <property type="component" value="Unassembled WGS sequence"/>
</dbReference>
<reference evidence="1 2" key="1">
    <citation type="submission" date="2018-01" db="EMBL/GenBank/DDBJ databases">
        <title>Whole genome sequence of Azospirillum brasilense REC3 isolated from strawberry roots.</title>
        <authorList>
            <person name="Fontana C.A."/>
            <person name="Salazar S.M."/>
            <person name="Bassi D."/>
            <person name="Puglisi E."/>
            <person name="Lovaisa N.C."/>
            <person name="Toffoli L.M."/>
            <person name="Pedraza R."/>
            <person name="Cocconcelli P.S."/>
        </authorList>
    </citation>
    <scope>NUCLEOTIDE SEQUENCE [LARGE SCALE GENOMIC DNA]</scope>
    <source>
        <strain evidence="1 2">REC3</strain>
    </source>
</reference>
<accession>A0A2K1G7F9</accession>
<sequence length="100" mass="10394">MSAGGGMAAERDAAGLAALSICESLMLALVERGVLRLEEAHAALEDAAAAHQNRDPKGEDPNLHRLALQIVERLMIQVNATHPASVQIGIGQMADGGSQD</sequence>
<comment type="caution">
    <text evidence="1">The sequence shown here is derived from an EMBL/GenBank/DDBJ whole genome shotgun (WGS) entry which is preliminary data.</text>
</comment>